<feature type="domain" description="Disease resistance R13L4/SHOC-2-like LRR" evidence="15">
    <location>
        <begin position="1218"/>
        <end position="1425"/>
    </location>
</feature>
<dbReference type="PANTHER" id="PTHR36766:SF67">
    <property type="entry name" value="DISEASE RESISTANCE PROTEIN RGA3"/>
    <property type="match status" value="1"/>
</dbReference>
<evidence type="ECO:0000256" key="4">
    <source>
        <dbReference type="ARBA" id="ARBA00022737"/>
    </source>
</evidence>
<gene>
    <name evidence="16" type="ORF">PVK06_040598</name>
</gene>
<evidence type="ECO:0000256" key="2">
    <source>
        <dbReference type="ARBA" id="ARBA00010125"/>
    </source>
</evidence>
<feature type="transmembrane region" description="Helical" evidence="11">
    <location>
        <begin position="220"/>
        <end position="244"/>
    </location>
</feature>
<keyword evidence="17" id="KW-1185">Reference proteome</keyword>
<dbReference type="Pfam" id="PF23559">
    <property type="entry name" value="WHD_DRP"/>
    <property type="match status" value="1"/>
</dbReference>
<dbReference type="InterPro" id="IPR058922">
    <property type="entry name" value="WHD_DRP"/>
</dbReference>
<dbReference type="SUPFAM" id="SSF52540">
    <property type="entry name" value="P-loop containing nucleoside triphosphate hydrolases"/>
    <property type="match status" value="3"/>
</dbReference>
<feature type="transmembrane region" description="Helical" evidence="11">
    <location>
        <begin position="145"/>
        <end position="166"/>
    </location>
</feature>
<dbReference type="Pfam" id="PF18052">
    <property type="entry name" value="Rx_N"/>
    <property type="match status" value="2"/>
</dbReference>
<keyword evidence="8 11" id="KW-1133">Transmembrane helix</keyword>
<dbReference type="InterPro" id="IPR036388">
    <property type="entry name" value="WH-like_DNA-bd_sf"/>
</dbReference>
<dbReference type="Gene3D" id="3.80.10.10">
    <property type="entry name" value="Ribonuclease Inhibitor"/>
    <property type="match status" value="2"/>
</dbReference>
<dbReference type="Gene3D" id="1.20.5.4130">
    <property type="match status" value="1"/>
</dbReference>
<evidence type="ECO:0008006" key="18">
    <source>
        <dbReference type="Google" id="ProtNLM"/>
    </source>
</evidence>
<evidence type="ECO:0000259" key="12">
    <source>
        <dbReference type="Pfam" id="PF00931"/>
    </source>
</evidence>
<evidence type="ECO:0000256" key="9">
    <source>
        <dbReference type="ARBA" id="ARBA00023136"/>
    </source>
</evidence>
<protein>
    <recommendedName>
        <fullName evidence="18">Disease resistance protein RGA3</fullName>
    </recommendedName>
</protein>
<dbReference type="InterPro" id="IPR055414">
    <property type="entry name" value="LRR_R13L4/SHOC2-like"/>
</dbReference>
<comment type="similarity">
    <text evidence="2">Belongs to the UPF0359 family.</text>
</comment>
<feature type="domain" description="Disease resistance N-terminal" evidence="13">
    <location>
        <begin position="685"/>
        <end position="745"/>
    </location>
</feature>
<evidence type="ECO:0000256" key="6">
    <source>
        <dbReference type="ARBA" id="ARBA00022821"/>
    </source>
</evidence>
<feature type="domain" description="NB-ARC" evidence="12">
    <location>
        <begin position="818"/>
        <end position="991"/>
    </location>
</feature>
<feature type="transmembrane region" description="Helical" evidence="11">
    <location>
        <begin position="186"/>
        <end position="208"/>
    </location>
</feature>
<dbReference type="SUPFAM" id="SSF52058">
    <property type="entry name" value="L domain-like"/>
    <property type="match status" value="1"/>
</dbReference>
<dbReference type="InterPro" id="IPR042197">
    <property type="entry name" value="Apaf_helical"/>
</dbReference>
<comment type="subcellular location">
    <subcellularLocation>
        <location evidence="1">Membrane</location>
        <topology evidence="1">Multi-pass membrane protein</topology>
    </subcellularLocation>
</comment>
<dbReference type="Pfam" id="PF10160">
    <property type="entry name" value="Tmemb_40"/>
    <property type="match status" value="1"/>
</dbReference>
<feature type="domain" description="Disease resistance N-terminal" evidence="13">
    <location>
        <begin position="442"/>
        <end position="502"/>
    </location>
</feature>
<organism evidence="16 17">
    <name type="scientific">Gossypium arboreum</name>
    <name type="common">Tree cotton</name>
    <name type="synonym">Gossypium nanking</name>
    <dbReference type="NCBI Taxonomy" id="29729"/>
    <lineage>
        <taxon>Eukaryota</taxon>
        <taxon>Viridiplantae</taxon>
        <taxon>Streptophyta</taxon>
        <taxon>Embryophyta</taxon>
        <taxon>Tracheophyta</taxon>
        <taxon>Spermatophyta</taxon>
        <taxon>Magnoliopsida</taxon>
        <taxon>eudicotyledons</taxon>
        <taxon>Gunneridae</taxon>
        <taxon>Pentapetalae</taxon>
        <taxon>rosids</taxon>
        <taxon>malvids</taxon>
        <taxon>Malvales</taxon>
        <taxon>Malvaceae</taxon>
        <taxon>Malvoideae</taxon>
        <taxon>Gossypium</taxon>
    </lineage>
</organism>
<dbReference type="Gene3D" id="1.10.10.10">
    <property type="entry name" value="Winged helix-like DNA-binding domain superfamily/Winged helix DNA-binding domain"/>
    <property type="match status" value="1"/>
</dbReference>
<comment type="caution">
    <text evidence="16">The sequence shown here is derived from an EMBL/GenBank/DDBJ whole genome shotgun (WGS) entry which is preliminary data.</text>
</comment>
<dbReference type="EMBL" id="JARKNE010000011">
    <property type="protein sequence ID" value="KAK5785974.1"/>
    <property type="molecule type" value="Genomic_DNA"/>
</dbReference>
<dbReference type="InterPro" id="IPR032675">
    <property type="entry name" value="LRR_dom_sf"/>
</dbReference>
<dbReference type="Gene3D" id="3.40.50.300">
    <property type="entry name" value="P-loop containing nucleotide triphosphate hydrolases"/>
    <property type="match status" value="3"/>
</dbReference>
<dbReference type="InterPro" id="IPR027417">
    <property type="entry name" value="P-loop_NTPase"/>
</dbReference>
<dbReference type="Pfam" id="PF23598">
    <property type="entry name" value="LRR_14"/>
    <property type="match status" value="1"/>
</dbReference>
<dbReference type="InterPro" id="IPR002182">
    <property type="entry name" value="NB-ARC"/>
</dbReference>
<dbReference type="InterPro" id="IPR018781">
    <property type="entry name" value="TPRA1/CAND2/CAND8"/>
</dbReference>
<feature type="region of interest" description="Disordered" evidence="10">
    <location>
        <begin position="1"/>
        <end position="21"/>
    </location>
</feature>
<accession>A0ABR0N606</accession>
<evidence type="ECO:0000313" key="17">
    <source>
        <dbReference type="Proteomes" id="UP001358586"/>
    </source>
</evidence>
<evidence type="ECO:0000259" key="13">
    <source>
        <dbReference type="Pfam" id="PF18052"/>
    </source>
</evidence>
<feature type="transmembrane region" description="Helical" evidence="11">
    <location>
        <begin position="41"/>
        <end position="60"/>
    </location>
</feature>
<feature type="domain" description="Disease resistance protein winged helix" evidence="14">
    <location>
        <begin position="1076"/>
        <end position="1148"/>
    </location>
</feature>
<keyword evidence="3 11" id="KW-0812">Transmembrane</keyword>
<evidence type="ECO:0000256" key="1">
    <source>
        <dbReference type="ARBA" id="ARBA00004141"/>
    </source>
</evidence>
<feature type="transmembrane region" description="Helical" evidence="11">
    <location>
        <begin position="250"/>
        <end position="274"/>
    </location>
</feature>
<sequence length="1495" mass="171327">MHSLESITESPFPQNPNNSSSSSSSSFSNGLYGWLVECHGFWHNLALIIPSLLFVLFLGFQAKKNFQKLSHGRSYIMISYYGCLWLVSLLNLVWCFVQAWECTPGKEMAWNILSLFTTSGMLFLEVSLLAFLLQGNHASGLQALTRTFVISGLIVGLDLLLKAIYLFGFSVPLFIDNSEHPRQIKWGLWVVHRLVLTAIYGSILFMYHSKWRERLPARPAFYKYVAFMFVLNALELFACALTGNGASFGFWLYSATIVCYHAFYLPLLYITFLADFFEEEDMHLENVYYSEMKDAGFFDADWELRSCCRDWSAAQTLRLSLTKLRGVFYDAEDVLDEFRCGALRKELKTVLGRDQDEENIIDLLVQPRGVYNIPVIPIVGIGDLGKTTLAQFVYNDERVSRRFPLKLYGVIAESFLSIIADTLLKNIISPSIKQTISVLNASDLKRPEETMTYIKAVLLDAEKPQQHNQTLRLSLTKLRGVFSDAEDVLDEFRCDALRKELKTVHFSSISIPFAYSFRMGHKIKKINERLETIATDFKRFNLGENVQILQNRPYVVQSHRDTHSFMTLKVLGRDQVKENIIDLLVQPRGVETMTVIPIVGIGGLGKTTLAQFVYNYERAFVARSTVLGCCALPFWCNGGRGCVRLRAVNFDSRVMAESFLSIIADTLLKNIISPSIKQTISLLNASDLKRLEETMTYIKAVLLDAEKLQQHNQTLRLSLTKLRGVFYDAEDVLDEFRCDALRKELNTVRFSSISIPFAYSLRMGHKIKKINERLETIATDFKTFNLGENVQILQNRPYVVQSHRDTHSLMTSKVLGRDQDKENIIDLLVQPRGVETMTVIPIVGIGGLGKTTLAQFVYNDERVSRCFPLKLWVCVSEFFDVARLLCEIIFYINHERCDGLPVNALLTLLQSLIEGKNFLLILDDVWNEDRVKWDELKAILMKLDYLHQSKIIVTTRSLAVASIMGTQSPFELEALSHEDSLSLLLKWAFNQGDEERYPNLLPIADEIVKKCKGVPLAVRTMGSLLYGKTRQRDWELIRDNHIWKLDQQETGILAALKLSDNHLPHHLKRCLAYLSLFPKDTLYDTDYIIQSWLANGFLPSPVQEDDVCCEDIGLQYFKDLWSKGFVQDVDDKVTFYNFKIHDLIHDLALSVSQEECLTIYQQTISASENVRHLAFAEHYPMRTLQPFLKKLKGVRTLVNLTPWGQCREVEKTFLSACISYFKYLRLIELENCTLKALPKSICTLKHLKCLNLSSCHNLRRVPKSIHKLQSLLTLRLFNLPRFQVSDNLRRLINLRFLEISGDDMQLREVRPGNWSSLRFLYFFKCTTLKCLFEGMENVTSLKDLNFKYCYELESLPRSLKFLVKLEDIFIISCPKINLLMEPQGIEDEKLHLGLKKFIIRDTPSLRDLPRLLLEASASHLEFIELRGCPELEALPNWFQSLISLQTLEIIGCPKLSRLFDGVKESGGLDENKRAAGLMLENYGKGSSSLYCELRS</sequence>
<reference evidence="16 17" key="1">
    <citation type="submission" date="2023-03" db="EMBL/GenBank/DDBJ databases">
        <title>WGS of Gossypium arboreum.</title>
        <authorList>
            <person name="Yu D."/>
        </authorList>
    </citation>
    <scope>NUCLEOTIDE SEQUENCE [LARGE SCALE GENOMIC DNA]</scope>
    <source>
        <tissue evidence="16">Leaf</tissue>
    </source>
</reference>
<evidence type="ECO:0000256" key="7">
    <source>
        <dbReference type="ARBA" id="ARBA00022840"/>
    </source>
</evidence>
<evidence type="ECO:0000256" key="8">
    <source>
        <dbReference type="ARBA" id="ARBA00022989"/>
    </source>
</evidence>
<dbReference type="Gene3D" id="1.10.8.430">
    <property type="entry name" value="Helical domain of apoptotic protease-activating factors"/>
    <property type="match status" value="1"/>
</dbReference>
<keyword evidence="5" id="KW-0547">Nucleotide-binding</keyword>
<feature type="transmembrane region" description="Helical" evidence="11">
    <location>
        <begin position="80"/>
        <end position="100"/>
    </location>
</feature>
<proteinExistence type="inferred from homology"/>
<dbReference type="Proteomes" id="UP001358586">
    <property type="component" value="Chromosome 11"/>
</dbReference>
<evidence type="ECO:0000259" key="15">
    <source>
        <dbReference type="Pfam" id="PF23598"/>
    </source>
</evidence>
<keyword evidence="9 11" id="KW-0472">Membrane</keyword>
<evidence type="ECO:0000313" key="16">
    <source>
        <dbReference type="EMBL" id="KAK5785974.1"/>
    </source>
</evidence>
<feature type="transmembrane region" description="Helical" evidence="11">
    <location>
        <begin position="112"/>
        <end position="133"/>
    </location>
</feature>
<evidence type="ECO:0000256" key="3">
    <source>
        <dbReference type="ARBA" id="ARBA00022692"/>
    </source>
</evidence>
<feature type="compositionally biased region" description="Low complexity" evidence="10">
    <location>
        <begin position="10"/>
        <end position="21"/>
    </location>
</feature>
<evidence type="ECO:0000256" key="11">
    <source>
        <dbReference type="SAM" id="Phobius"/>
    </source>
</evidence>
<dbReference type="PRINTS" id="PR00364">
    <property type="entry name" value="DISEASERSIST"/>
</dbReference>
<dbReference type="Pfam" id="PF00931">
    <property type="entry name" value="NB-ARC"/>
    <property type="match status" value="1"/>
</dbReference>
<evidence type="ECO:0000256" key="10">
    <source>
        <dbReference type="SAM" id="MobiDB-lite"/>
    </source>
</evidence>
<dbReference type="InterPro" id="IPR041118">
    <property type="entry name" value="Rx_N"/>
</dbReference>
<keyword evidence="7" id="KW-0067">ATP-binding</keyword>
<dbReference type="PANTHER" id="PTHR36766">
    <property type="entry name" value="PLANT BROAD-SPECTRUM MILDEW RESISTANCE PROTEIN RPW8"/>
    <property type="match status" value="1"/>
</dbReference>
<name>A0ABR0N606_GOSAR</name>
<keyword evidence="6" id="KW-0611">Plant defense</keyword>
<evidence type="ECO:0000256" key="5">
    <source>
        <dbReference type="ARBA" id="ARBA00022741"/>
    </source>
</evidence>
<evidence type="ECO:0000259" key="14">
    <source>
        <dbReference type="Pfam" id="PF23559"/>
    </source>
</evidence>
<keyword evidence="4" id="KW-0677">Repeat</keyword>